<accession>A0AAV3UBW9</accession>
<comment type="caution">
    <text evidence="1">The sequence shown here is derived from an EMBL/GenBank/DDBJ whole genome shotgun (WGS) entry which is preliminary data.</text>
</comment>
<sequence>MFNYFRRCHGSRGETDSKLYSKVALALNRLKRTTNGHDEWDMYVWFALAERLDWFGFDVRWMNDHIEPRCPQCAGRLKYERLESGRLIALCGTNCTNDRRDRLAEIRETVLSLYVRTYAIDSSEAPSADDLVLL</sequence>
<reference evidence="1 2" key="1">
    <citation type="journal article" date="2019" name="Int. J. Syst. Evol. Microbiol.">
        <title>The Global Catalogue of Microorganisms (GCM) 10K type strain sequencing project: providing services to taxonomists for standard genome sequencing and annotation.</title>
        <authorList>
            <consortium name="The Broad Institute Genomics Platform"/>
            <consortium name="The Broad Institute Genome Sequencing Center for Infectious Disease"/>
            <person name="Wu L."/>
            <person name="Ma J."/>
        </authorList>
    </citation>
    <scope>NUCLEOTIDE SEQUENCE [LARGE SCALE GENOMIC DNA]</scope>
    <source>
        <strain evidence="1 2">JCM 17504</strain>
    </source>
</reference>
<dbReference type="EMBL" id="BAABKX010000001">
    <property type="protein sequence ID" value="GAA5041977.1"/>
    <property type="molecule type" value="Genomic_DNA"/>
</dbReference>
<evidence type="ECO:0000313" key="1">
    <source>
        <dbReference type="EMBL" id="GAA5041977.1"/>
    </source>
</evidence>
<organism evidence="1 2">
    <name type="scientific">Haladaptatus pallidirubidus</name>
    <dbReference type="NCBI Taxonomy" id="1008152"/>
    <lineage>
        <taxon>Archaea</taxon>
        <taxon>Methanobacteriati</taxon>
        <taxon>Methanobacteriota</taxon>
        <taxon>Stenosarchaea group</taxon>
        <taxon>Halobacteria</taxon>
        <taxon>Halobacteriales</taxon>
        <taxon>Haladaptataceae</taxon>
        <taxon>Haladaptatus</taxon>
    </lineage>
</organism>
<dbReference type="Proteomes" id="UP001501729">
    <property type="component" value="Unassembled WGS sequence"/>
</dbReference>
<name>A0AAV3UBW9_9EURY</name>
<evidence type="ECO:0000313" key="2">
    <source>
        <dbReference type="Proteomes" id="UP001501729"/>
    </source>
</evidence>
<dbReference type="AlphaFoldDB" id="A0AAV3UBW9"/>
<protein>
    <submittedName>
        <fullName evidence="1">Uncharacterized protein</fullName>
    </submittedName>
</protein>
<gene>
    <name evidence="1" type="ORF">GCM10025751_04800</name>
</gene>
<keyword evidence="2" id="KW-1185">Reference proteome</keyword>
<proteinExistence type="predicted"/>